<evidence type="ECO:0000256" key="1">
    <source>
        <dbReference type="ARBA" id="ARBA00004651"/>
    </source>
</evidence>
<evidence type="ECO:0000313" key="9">
    <source>
        <dbReference type="EMBL" id="MEY8762385.1"/>
    </source>
</evidence>
<name>A0ABV4DT17_9CLOT</name>
<dbReference type="PIRSF" id="PIRSF002746">
    <property type="entry name" value="Gluconate_transporter"/>
    <property type="match status" value="1"/>
</dbReference>
<evidence type="ECO:0000256" key="4">
    <source>
        <dbReference type="ARBA" id="ARBA00022692"/>
    </source>
</evidence>
<keyword evidence="2" id="KW-0813">Transport</keyword>
<dbReference type="PANTHER" id="PTHR30354">
    <property type="entry name" value="GNT FAMILY GLUCONATE TRANSPORTER"/>
    <property type="match status" value="1"/>
</dbReference>
<keyword evidence="4 8" id="KW-0812">Transmembrane</keyword>
<keyword evidence="6 8" id="KW-0472">Membrane</keyword>
<feature type="transmembrane region" description="Helical" evidence="8">
    <location>
        <begin position="97"/>
        <end position="122"/>
    </location>
</feature>
<dbReference type="PANTHER" id="PTHR30354:SF22">
    <property type="entry name" value="HIGH-AFFINITY GLUCONATE TRANSPORTER"/>
    <property type="match status" value="1"/>
</dbReference>
<evidence type="ECO:0000256" key="8">
    <source>
        <dbReference type="SAM" id="Phobius"/>
    </source>
</evidence>
<reference evidence="9 10" key="1">
    <citation type="submission" date="2024-08" db="EMBL/GenBank/DDBJ databases">
        <title>Clostridium lapicellarii sp. nov., and Clostridium renhuaiense sp. nov., two species isolated from the mud in a fermentation cellar used for producing sauce-flavour Chinese liquors.</title>
        <authorList>
            <person name="Yang F."/>
            <person name="Wang H."/>
            <person name="Chen L.Q."/>
            <person name="Zhou N."/>
            <person name="Lu J.J."/>
            <person name="Pu X.X."/>
            <person name="Wan B."/>
            <person name="Wang L."/>
            <person name="Liu S.J."/>
        </authorList>
    </citation>
    <scope>NUCLEOTIDE SEQUENCE [LARGE SCALE GENOMIC DNA]</scope>
    <source>
        <strain evidence="9 10">MT-113</strain>
    </source>
</reference>
<dbReference type="Proteomes" id="UP001565220">
    <property type="component" value="Unassembled WGS sequence"/>
</dbReference>
<feature type="transmembrane region" description="Helical" evidence="8">
    <location>
        <begin position="134"/>
        <end position="154"/>
    </location>
</feature>
<keyword evidence="5 8" id="KW-1133">Transmembrane helix</keyword>
<protein>
    <submittedName>
        <fullName evidence="9">Gluconate:H+ symporter</fullName>
    </submittedName>
</protein>
<dbReference type="Pfam" id="PF02447">
    <property type="entry name" value="GntP_permease"/>
    <property type="match status" value="1"/>
</dbReference>
<feature type="transmembrane region" description="Helical" evidence="8">
    <location>
        <begin position="300"/>
        <end position="319"/>
    </location>
</feature>
<feature type="transmembrane region" description="Helical" evidence="8">
    <location>
        <begin position="339"/>
        <end position="368"/>
    </location>
</feature>
<feature type="transmembrane region" description="Helical" evidence="8">
    <location>
        <begin position="380"/>
        <end position="401"/>
    </location>
</feature>
<keyword evidence="3" id="KW-1003">Cell membrane</keyword>
<feature type="transmembrane region" description="Helical" evidence="8">
    <location>
        <begin position="6"/>
        <end position="38"/>
    </location>
</feature>
<feature type="transmembrane region" description="Helical" evidence="8">
    <location>
        <begin position="174"/>
        <end position="193"/>
    </location>
</feature>
<evidence type="ECO:0000256" key="2">
    <source>
        <dbReference type="ARBA" id="ARBA00022448"/>
    </source>
</evidence>
<evidence type="ECO:0000256" key="5">
    <source>
        <dbReference type="ARBA" id="ARBA00022989"/>
    </source>
</evidence>
<keyword evidence="10" id="KW-1185">Reference proteome</keyword>
<feature type="transmembrane region" description="Helical" evidence="8">
    <location>
        <begin position="421"/>
        <end position="439"/>
    </location>
</feature>
<evidence type="ECO:0000256" key="7">
    <source>
        <dbReference type="ARBA" id="ARBA00049663"/>
    </source>
</evidence>
<sequence length="440" mass="46842">MPLLIVLIGIIVLLILMIHFKINGLISLIVVSLFVGIMEGMPILKVTKSIYNGVGGQLSSIALIVAFGAMFSKMLDECGAGQRIAMTLVQKFGLKRIQWAMMITAFILGITMFYEPAFVLLIPIVYSISSKTKVPLIVAGFPMSVGLSVTQCFLPPHPGPTAVANMYNASVGKTLLLGIIIAIPAALIVGILFSKTKLVRNAKCSIPEGLTAERVFSDEEMPSFSSSLSIALIPVVLMAFNTFAEIILPKTSKILVYTAFFGDAPIALLIAVLISMIVLGIRRGKDSDEIMKSFSEGVKSVAMIILIIGAGGAFKQVIVDAGVANYIKNIVGSLNVSPLILAWSIAATLRICIGSATVSVNAAAGIVLPLLSLGNVNPELMVLATASGSCICSHVNDPGFWMFKEYFNMPLSDAFRTRSTYTTILSLCGLAGVLILNIFI</sequence>
<accession>A0ABV4DT17</accession>
<comment type="subcellular location">
    <subcellularLocation>
        <location evidence="1">Cell membrane</location>
        <topology evidence="1">Multi-pass membrane protein</topology>
    </subcellularLocation>
</comment>
<comment type="caution">
    <text evidence="9">The sequence shown here is derived from an EMBL/GenBank/DDBJ whole genome shotgun (WGS) entry which is preliminary data.</text>
</comment>
<dbReference type="InterPro" id="IPR003474">
    <property type="entry name" value="Glcn_transporter"/>
</dbReference>
<feature type="transmembrane region" description="Helical" evidence="8">
    <location>
        <begin position="228"/>
        <end position="248"/>
    </location>
</feature>
<feature type="transmembrane region" description="Helical" evidence="8">
    <location>
        <begin position="50"/>
        <end position="71"/>
    </location>
</feature>
<evidence type="ECO:0000256" key="3">
    <source>
        <dbReference type="ARBA" id="ARBA00022475"/>
    </source>
</evidence>
<comment type="similarity">
    <text evidence="7">Belongs to the GntP permease family.</text>
</comment>
<dbReference type="RefSeq" id="WP_369868360.1">
    <property type="nucleotide sequence ID" value="NZ_JBGFFE010000001.1"/>
</dbReference>
<feature type="transmembrane region" description="Helical" evidence="8">
    <location>
        <begin position="254"/>
        <end position="279"/>
    </location>
</feature>
<evidence type="ECO:0000256" key="6">
    <source>
        <dbReference type="ARBA" id="ARBA00023136"/>
    </source>
</evidence>
<dbReference type="EMBL" id="JBGFFE010000001">
    <property type="protein sequence ID" value="MEY8762385.1"/>
    <property type="molecule type" value="Genomic_DNA"/>
</dbReference>
<organism evidence="9 10">
    <name type="scientific">Clostridium lapidicellarium</name>
    <dbReference type="NCBI Taxonomy" id="3240931"/>
    <lineage>
        <taxon>Bacteria</taxon>
        <taxon>Bacillati</taxon>
        <taxon>Bacillota</taxon>
        <taxon>Clostridia</taxon>
        <taxon>Eubacteriales</taxon>
        <taxon>Clostridiaceae</taxon>
        <taxon>Clostridium</taxon>
    </lineage>
</organism>
<proteinExistence type="inferred from homology"/>
<gene>
    <name evidence="9" type="ORF">AB8S09_01800</name>
</gene>
<dbReference type="NCBIfam" id="TIGR00791">
    <property type="entry name" value="gntP"/>
    <property type="match status" value="1"/>
</dbReference>
<evidence type="ECO:0000313" key="10">
    <source>
        <dbReference type="Proteomes" id="UP001565220"/>
    </source>
</evidence>